<feature type="compositionally biased region" description="Basic and acidic residues" evidence="1">
    <location>
        <begin position="82"/>
        <end position="99"/>
    </location>
</feature>
<dbReference type="EMBL" id="BKCJ011498764">
    <property type="protein sequence ID" value="GFD38315.1"/>
    <property type="molecule type" value="Genomic_DNA"/>
</dbReference>
<keyword evidence="2" id="KW-0695">RNA-directed DNA polymerase</keyword>
<organism evidence="2">
    <name type="scientific">Tanacetum cinerariifolium</name>
    <name type="common">Dalmatian daisy</name>
    <name type="synonym">Chrysanthemum cinerariifolium</name>
    <dbReference type="NCBI Taxonomy" id="118510"/>
    <lineage>
        <taxon>Eukaryota</taxon>
        <taxon>Viridiplantae</taxon>
        <taxon>Streptophyta</taxon>
        <taxon>Embryophyta</taxon>
        <taxon>Tracheophyta</taxon>
        <taxon>Spermatophyta</taxon>
        <taxon>Magnoliopsida</taxon>
        <taxon>eudicotyledons</taxon>
        <taxon>Gunneridae</taxon>
        <taxon>Pentapetalae</taxon>
        <taxon>asterids</taxon>
        <taxon>campanulids</taxon>
        <taxon>Asterales</taxon>
        <taxon>Asteraceae</taxon>
        <taxon>Asteroideae</taxon>
        <taxon>Anthemideae</taxon>
        <taxon>Anthemidinae</taxon>
        <taxon>Tanacetum</taxon>
    </lineage>
</organism>
<dbReference type="AlphaFoldDB" id="A0A699VRW0"/>
<comment type="caution">
    <text evidence="2">The sequence shown here is derived from an EMBL/GenBank/DDBJ whole genome shotgun (WGS) entry which is preliminary data.</text>
</comment>
<evidence type="ECO:0000313" key="2">
    <source>
        <dbReference type="EMBL" id="GFD38315.1"/>
    </source>
</evidence>
<gene>
    <name evidence="2" type="ORF">Tci_910284</name>
</gene>
<dbReference type="GO" id="GO:0003964">
    <property type="term" value="F:RNA-directed DNA polymerase activity"/>
    <property type="evidence" value="ECO:0007669"/>
    <property type="project" value="UniProtKB-KW"/>
</dbReference>
<name>A0A699VRW0_TANCI</name>
<keyword evidence="2" id="KW-0548">Nucleotidyltransferase</keyword>
<evidence type="ECO:0000256" key="1">
    <source>
        <dbReference type="SAM" id="MobiDB-lite"/>
    </source>
</evidence>
<sequence length="99" mass="11447">MRQHRCLELLSDYDCEIRYQLGKANVVADALNRKERIKPLRVQALVMMIGLDLPKQILGAQTEAKKPENLKKEDVGGMLIENSKDPEKFRKEKLEPRTD</sequence>
<reference evidence="2" key="1">
    <citation type="journal article" date="2019" name="Sci. Rep.">
        <title>Draft genome of Tanacetum cinerariifolium, the natural source of mosquito coil.</title>
        <authorList>
            <person name="Yamashiro T."/>
            <person name="Shiraishi A."/>
            <person name="Satake H."/>
            <person name="Nakayama K."/>
        </authorList>
    </citation>
    <scope>NUCLEOTIDE SEQUENCE</scope>
</reference>
<feature type="region of interest" description="Disordered" evidence="1">
    <location>
        <begin position="62"/>
        <end position="99"/>
    </location>
</feature>
<proteinExistence type="predicted"/>
<accession>A0A699VRW0</accession>
<feature type="compositionally biased region" description="Basic and acidic residues" evidence="1">
    <location>
        <begin position="63"/>
        <end position="75"/>
    </location>
</feature>
<protein>
    <submittedName>
        <fullName evidence="2">Reverse transcriptase domain-containing protein</fullName>
    </submittedName>
</protein>
<keyword evidence="2" id="KW-0808">Transferase</keyword>